<accession>A0A6V7B724</accession>
<sequence>MGGVLNVRASIAYLRIAFFKSLGSAVALQHRATMPL</sequence>
<dbReference type="EMBL" id="LR828257">
    <property type="protein sequence ID" value="CAD0298086.1"/>
    <property type="molecule type" value="Genomic_DNA"/>
</dbReference>
<dbReference type="AlphaFoldDB" id="A0A6V7B724"/>
<name>A0A6V7B724_9XANT</name>
<organism evidence="1 2">
    <name type="scientific">Xanthomonas hortorum pv. vitians</name>
    <dbReference type="NCBI Taxonomy" id="83224"/>
    <lineage>
        <taxon>Bacteria</taxon>
        <taxon>Pseudomonadati</taxon>
        <taxon>Pseudomonadota</taxon>
        <taxon>Gammaproteobacteria</taxon>
        <taxon>Lysobacterales</taxon>
        <taxon>Lysobacteraceae</taxon>
        <taxon>Xanthomonas</taxon>
    </lineage>
</organism>
<evidence type="ECO:0000313" key="1">
    <source>
        <dbReference type="EMBL" id="CAD0298086.1"/>
    </source>
</evidence>
<gene>
    <name evidence="1" type="ORF">CFBP498_00290</name>
</gene>
<evidence type="ECO:0000313" key="2">
    <source>
        <dbReference type="Proteomes" id="UP000515406"/>
    </source>
</evidence>
<dbReference type="EMBL" id="LR828257">
    <property type="protein sequence ID" value="CAD0298081.1"/>
    <property type="molecule type" value="Genomic_DNA"/>
</dbReference>
<keyword evidence="2" id="KW-1185">Reference proteome</keyword>
<dbReference type="Proteomes" id="UP000515406">
    <property type="component" value="Chromosome"/>
</dbReference>
<protein>
    <submittedName>
        <fullName evidence="1">Uncharacterized protein</fullName>
    </submittedName>
</protein>
<reference evidence="1 2" key="1">
    <citation type="submission" date="2020-07" db="EMBL/GenBank/DDBJ databases">
        <authorList>
            <person name="Pothier F. J."/>
        </authorList>
    </citation>
    <scope>NUCLEOTIDE SEQUENCE [LARGE SCALE GENOMIC DNA]</scope>
    <source>
        <strain evidence="1 2">CFBP 498</strain>
    </source>
</reference>
<proteinExistence type="predicted"/>